<dbReference type="AlphaFoldDB" id="A0A0F9GZL3"/>
<accession>A0A0F9GZL3</accession>
<dbReference type="Gene3D" id="3.30.420.240">
    <property type="match status" value="1"/>
</dbReference>
<name>A0A0F9GZL3_9ZZZZ</name>
<reference evidence="1" key="1">
    <citation type="journal article" date="2015" name="Nature">
        <title>Complex archaea that bridge the gap between prokaryotes and eukaryotes.</title>
        <authorList>
            <person name="Spang A."/>
            <person name="Saw J.H."/>
            <person name="Jorgensen S.L."/>
            <person name="Zaremba-Niedzwiedzka K."/>
            <person name="Martijn J."/>
            <person name="Lind A.E."/>
            <person name="van Eijk R."/>
            <person name="Schleper C."/>
            <person name="Guy L."/>
            <person name="Ettema T.J."/>
        </authorList>
    </citation>
    <scope>NUCLEOTIDE SEQUENCE</scope>
</reference>
<protein>
    <submittedName>
        <fullName evidence="1">Uncharacterized protein</fullName>
    </submittedName>
</protein>
<dbReference type="EMBL" id="LAZR01026501">
    <property type="protein sequence ID" value="KKL68527.1"/>
    <property type="molecule type" value="Genomic_DNA"/>
</dbReference>
<gene>
    <name evidence="1" type="ORF">LCGC14_2124110</name>
</gene>
<dbReference type="InterPro" id="IPR027417">
    <property type="entry name" value="P-loop_NTPase"/>
</dbReference>
<evidence type="ECO:0000313" key="1">
    <source>
        <dbReference type="EMBL" id="KKL68527.1"/>
    </source>
</evidence>
<dbReference type="Gene3D" id="3.40.50.300">
    <property type="entry name" value="P-loop containing nucleotide triphosphate hydrolases"/>
    <property type="match status" value="1"/>
</dbReference>
<comment type="caution">
    <text evidence="1">The sequence shown here is derived from an EMBL/GenBank/DDBJ whole genome shotgun (WGS) entry which is preliminary data.</text>
</comment>
<feature type="non-terminal residue" evidence="1">
    <location>
        <position position="424"/>
    </location>
</feature>
<organism evidence="1">
    <name type="scientific">marine sediment metagenome</name>
    <dbReference type="NCBI Taxonomy" id="412755"/>
    <lineage>
        <taxon>unclassified sequences</taxon>
        <taxon>metagenomes</taxon>
        <taxon>ecological metagenomes</taxon>
    </lineage>
</organism>
<proteinExistence type="predicted"/>
<sequence>MDVETSTPELDRLAAEISASIDGMTTEQKAELSDEVIKATGKWEPAAENIPQQLARQSLADVLLYGGQAGGGKTDLGLGLAMTEHTRSLVMRRHYTDLGYMTERACQINGTRKGFNGSPPPKLRTTDGRLIDFGAAARAGNGIDPGDEDHWQGHPHDLLYLDEVVQFAESQVRFLMGWIRSVEEGQRTRIIFGSNPPLGVQGEWVIGMFAPWLDERYPNPAKHGELRWVVTDEDGKDLWIDGPDVEIPDGKGGLLEPQSRTFIPAQLSDNPYLAGTGYKANLDALPEPLRSAVRDGNFMAARQDEVDQLIPTIWVRQAQERWEDTAPYGIPMCAIGVDCARAKDETVLACRHDGWYAPLICVPGSETPHGTDIASLVLKHRRDNALIIVDIGEGTGGQAYAHLKNNLAELDEIHTSVVAYRGID</sequence>